<sequence length="214" mass="24902">MIKEIEKYCPHDSIQYLNKKKHVDIWGKKLPHWFQENKTVFATFRLADSLPQEKQDELRDELKRMHDEAEKLGDAIARDNHNWRIMQKMEQWLNSGYGSCCMSDSAIRKVVADAIHFYDGKLYVLHSFVVMPNHVHLLLTPLGGLPVVDSLGKVKGYTAIVINKLLGNEGKLWQHGIFDRIIRSAADFDAKWNYIIQNPQCLPHDSYTLYLRHS</sequence>
<evidence type="ECO:0000313" key="3">
    <source>
        <dbReference type="Proteomes" id="UP000018072"/>
    </source>
</evidence>
<evidence type="ECO:0000259" key="1">
    <source>
        <dbReference type="SMART" id="SM01321"/>
    </source>
</evidence>
<dbReference type="RefSeq" id="WP_022429724.1">
    <property type="nucleotide sequence ID" value="NZ_FR899176.1"/>
</dbReference>
<name>R7H6F9_9BACT</name>
<dbReference type="GO" id="GO:0004803">
    <property type="term" value="F:transposase activity"/>
    <property type="evidence" value="ECO:0007669"/>
    <property type="project" value="InterPro"/>
</dbReference>
<dbReference type="Proteomes" id="UP000018072">
    <property type="component" value="Unassembled WGS sequence"/>
</dbReference>
<feature type="domain" description="Transposase IS200-like" evidence="1">
    <location>
        <begin position="94"/>
        <end position="198"/>
    </location>
</feature>
<dbReference type="EMBL" id="CBIT010000286">
    <property type="protein sequence ID" value="CDE34980.1"/>
    <property type="molecule type" value="Genomic_DNA"/>
</dbReference>
<organism evidence="2 3">
    <name type="scientific">Leyella stercorea CAG:629</name>
    <dbReference type="NCBI Taxonomy" id="1263103"/>
    <lineage>
        <taxon>Bacteria</taxon>
        <taxon>Pseudomonadati</taxon>
        <taxon>Bacteroidota</taxon>
        <taxon>Bacteroidia</taxon>
        <taxon>Bacteroidales</taxon>
        <taxon>Prevotellaceae</taxon>
        <taxon>Leyella</taxon>
    </lineage>
</organism>
<accession>R7H6F9</accession>
<gene>
    <name evidence="2" type="ORF">BN741_00442</name>
</gene>
<reference evidence="2" key="1">
    <citation type="submission" date="2012-11" db="EMBL/GenBank/DDBJ databases">
        <title>Dependencies among metagenomic species, viruses, plasmids and units of genetic variation.</title>
        <authorList>
            <person name="Nielsen H.B."/>
            <person name="Almeida M."/>
            <person name="Juncker A.S."/>
            <person name="Rasmussen S."/>
            <person name="Li J."/>
            <person name="Sunagawa S."/>
            <person name="Plichta D."/>
            <person name="Gautier L."/>
            <person name="Le Chatelier E."/>
            <person name="Peletier E."/>
            <person name="Bonde I."/>
            <person name="Nielsen T."/>
            <person name="Manichanh C."/>
            <person name="Arumugam M."/>
            <person name="Batto J."/>
            <person name="Santos M.B.Q.D."/>
            <person name="Blom N."/>
            <person name="Borruel N."/>
            <person name="Burgdorf K.S."/>
            <person name="Boumezbeur F."/>
            <person name="Casellas F."/>
            <person name="Dore J."/>
            <person name="Guarner F."/>
            <person name="Hansen T."/>
            <person name="Hildebrand F."/>
            <person name="Kaas R.S."/>
            <person name="Kennedy S."/>
            <person name="Kristiansen K."/>
            <person name="Kultima J.R."/>
            <person name="Leonard P."/>
            <person name="Levenez F."/>
            <person name="Lund O."/>
            <person name="Moumen B."/>
            <person name="Le Paslier D."/>
            <person name="Pons N."/>
            <person name="Pedersen O."/>
            <person name="Prifti E."/>
            <person name="Qin J."/>
            <person name="Raes J."/>
            <person name="Tap J."/>
            <person name="Tims S."/>
            <person name="Ussery D.W."/>
            <person name="Yamada T."/>
            <person name="MetaHit consortium"/>
            <person name="Renault P."/>
            <person name="Sicheritz-Ponten T."/>
            <person name="Bork P."/>
            <person name="Wang J."/>
            <person name="Brunak S."/>
            <person name="Ehrlich S.D."/>
        </authorList>
    </citation>
    <scope>NUCLEOTIDE SEQUENCE [LARGE SCALE GENOMIC DNA]</scope>
</reference>
<dbReference type="SUPFAM" id="SSF143422">
    <property type="entry name" value="Transposase IS200-like"/>
    <property type="match status" value="1"/>
</dbReference>
<proteinExistence type="predicted"/>
<dbReference type="SMART" id="SM01321">
    <property type="entry name" value="Y1_Tnp"/>
    <property type="match status" value="1"/>
</dbReference>
<dbReference type="STRING" id="1263103.BN741_00442"/>
<dbReference type="PANTHER" id="PTHR36966">
    <property type="entry name" value="REP-ASSOCIATED TYROSINE TRANSPOSASE"/>
    <property type="match status" value="1"/>
</dbReference>
<dbReference type="Gene3D" id="3.30.70.1290">
    <property type="entry name" value="Transposase IS200-like"/>
    <property type="match status" value="1"/>
</dbReference>
<protein>
    <recommendedName>
        <fullName evidence="1">Transposase IS200-like domain-containing protein</fullName>
    </recommendedName>
</protein>
<dbReference type="AlphaFoldDB" id="R7H6F9"/>
<dbReference type="InterPro" id="IPR002686">
    <property type="entry name" value="Transposase_17"/>
</dbReference>
<dbReference type="Pfam" id="PF01797">
    <property type="entry name" value="Y1_Tnp"/>
    <property type="match status" value="1"/>
</dbReference>
<dbReference type="GO" id="GO:0006313">
    <property type="term" value="P:DNA transposition"/>
    <property type="evidence" value="ECO:0007669"/>
    <property type="project" value="InterPro"/>
</dbReference>
<dbReference type="GO" id="GO:0043565">
    <property type="term" value="F:sequence-specific DNA binding"/>
    <property type="evidence" value="ECO:0007669"/>
    <property type="project" value="TreeGrafter"/>
</dbReference>
<evidence type="ECO:0000313" key="2">
    <source>
        <dbReference type="EMBL" id="CDE34980.1"/>
    </source>
</evidence>
<dbReference type="InterPro" id="IPR052715">
    <property type="entry name" value="RAYT_transposase"/>
</dbReference>
<dbReference type="PANTHER" id="PTHR36966:SF1">
    <property type="entry name" value="REP-ASSOCIATED TYROSINE TRANSPOSASE"/>
    <property type="match status" value="1"/>
</dbReference>
<comment type="caution">
    <text evidence="2">The sequence shown here is derived from an EMBL/GenBank/DDBJ whole genome shotgun (WGS) entry which is preliminary data.</text>
</comment>
<dbReference type="InterPro" id="IPR036515">
    <property type="entry name" value="Transposase_17_sf"/>
</dbReference>